<dbReference type="CDD" id="cd00067">
    <property type="entry name" value="GAL4"/>
    <property type="match status" value="1"/>
</dbReference>
<dbReference type="GO" id="GO:0006351">
    <property type="term" value="P:DNA-templated transcription"/>
    <property type="evidence" value="ECO:0007669"/>
    <property type="project" value="InterPro"/>
</dbReference>
<dbReference type="STRING" id="1284197.S8CCT5"/>
<protein>
    <recommendedName>
        <fullName evidence="4">Zn(2)-C6 fungal-type domain-containing protein</fullName>
    </recommendedName>
</protein>
<dbReference type="InterPro" id="IPR007219">
    <property type="entry name" value="XnlR_reg_dom"/>
</dbReference>
<dbReference type="PROSITE" id="PS00463">
    <property type="entry name" value="ZN2_CY6_FUNGAL_1"/>
    <property type="match status" value="1"/>
</dbReference>
<dbReference type="Proteomes" id="UP000015100">
    <property type="component" value="Unassembled WGS sequence"/>
</dbReference>
<reference evidence="5 6" key="1">
    <citation type="journal article" date="2013" name="PLoS Genet.">
        <title>Genomic mechanisms accounting for the adaptation to parasitism in nematode-trapping fungi.</title>
        <authorList>
            <person name="Meerupati T."/>
            <person name="Andersson K.M."/>
            <person name="Friman E."/>
            <person name="Kumar D."/>
            <person name="Tunlid A."/>
            <person name="Ahren D."/>
        </authorList>
    </citation>
    <scope>NUCLEOTIDE SEQUENCE [LARGE SCALE GENOMIC DNA]</scope>
    <source>
        <strain evidence="5 6">CBS 200.50</strain>
    </source>
</reference>
<dbReference type="AlphaFoldDB" id="S8CCT5"/>
<sequence>MNEQDQRKSPLRLAPRPSVLQHIPQKTIKKTKTRVSNACTACKARKTKCDNNKPKCTACSARPNSECVYFPFLDKRKRQHSQVDRDQKNREHDLLTRIFNATKYCHKEELPKLLEFIRGDATIEEIGEYVTEKFENNQHGYGTGSSESLLLGEDFEQNDTESEVSASRIIHRNPSSAMDIGNIVQISIPYVPSQPWTSVSTNDEFVSHLIQLYFTWEAPVYEIVEKDLFLADMRTCDIENSTYCSPLLVNAMLAAACLNSDREESWGDDRDSRTCGSHFFAEAERLWQQGPHNASLTKMQALVTMYYFEAHRANDGIGLSYFATAIDMYHELLSNHSDGIAPGPQPELAWPCWKLWTCRCFTALVLREPFTLATPGVPRPKIPEQVDLSDTWQPYPQLARSRPQRKIVLMYHCINLALIVQEMTLYLYSKNAAKPEQRGIIALHAKFQRWHDEYMSSVSLTDGRIGPDITIRLWYHAIEMHLFRGSLSDSAPTTPETSRIISSALHSAKASARLQKLYFRQFGARGTLPITYNSYQSSFFTLYFLDIGEYKEVFIEHVKMLWSLGKKRVISAFQLYTVGSIARMEGIVLPDEAVEILNDLEPARVVFEKRISTVPVPALSSKAAALRRFKEELLLDGQNMLSDSPVSPGNGKGKAPATDLFQESDPVLGSLTEFYQKMLYLD</sequence>
<dbReference type="OMA" id="FTWEAPV"/>
<dbReference type="EMBL" id="AQGS01000016">
    <property type="protein sequence ID" value="EPS45442.1"/>
    <property type="molecule type" value="Genomic_DNA"/>
</dbReference>
<dbReference type="OrthoDB" id="2162761at2759"/>
<evidence type="ECO:0000313" key="6">
    <source>
        <dbReference type="Proteomes" id="UP000015100"/>
    </source>
</evidence>
<accession>S8CCT5</accession>
<evidence type="ECO:0000256" key="3">
    <source>
        <dbReference type="SAM" id="MobiDB-lite"/>
    </source>
</evidence>
<name>S8CCT5_DACHA</name>
<dbReference type="Pfam" id="PF04082">
    <property type="entry name" value="Fungal_trans"/>
    <property type="match status" value="1"/>
</dbReference>
<evidence type="ECO:0000256" key="2">
    <source>
        <dbReference type="ARBA" id="ARBA00023242"/>
    </source>
</evidence>
<evidence type="ECO:0000313" key="5">
    <source>
        <dbReference type="EMBL" id="EPS45442.1"/>
    </source>
</evidence>
<proteinExistence type="predicted"/>
<dbReference type="CDD" id="cd12148">
    <property type="entry name" value="fungal_TF_MHR"/>
    <property type="match status" value="1"/>
</dbReference>
<evidence type="ECO:0000256" key="1">
    <source>
        <dbReference type="ARBA" id="ARBA00022723"/>
    </source>
</evidence>
<dbReference type="InterPro" id="IPR053187">
    <property type="entry name" value="Notoamide_regulator"/>
</dbReference>
<dbReference type="GO" id="GO:0000981">
    <property type="term" value="F:DNA-binding transcription factor activity, RNA polymerase II-specific"/>
    <property type="evidence" value="ECO:0007669"/>
    <property type="project" value="InterPro"/>
</dbReference>
<dbReference type="eggNOG" id="ENOG502QW0K">
    <property type="taxonomic scope" value="Eukaryota"/>
</dbReference>
<dbReference type="SMART" id="SM00066">
    <property type="entry name" value="GAL4"/>
    <property type="match status" value="1"/>
</dbReference>
<keyword evidence="2" id="KW-0539">Nucleus</keyword>
<reference evidence="6" key="2">
    <citation type="submission" date="2013-04" db="EMBL/GenBank/DDBJ databases">
        <title>Genomic mechanisms accounting for the adaptation to parasitism in nematode-trapping fungi.</title>
        <authorList>
            <person name="Ahren D.G."/>
        </authorList>
    </citation>
    <scope>NUCLEOTIDE SEQUENCE [LARGE SCALE GENOMIC DNA]</scope>
    <source>
        <strain evidence="6">CBS 200.50</strain>
    </source>
</reference>
<keyword evidence="6" id="KW-1185">Reference proteome</keyword>
<dbReference type="Gene3D" id="4.10.240.10">
    <property type="entry name" value="Zn(2)-C6 fungal-type DNA-binding domain"/>
    <property type="match status" value="1"/>
</dbReference>
<dbReference type="Pfam" id="PF00172">
    <property type="entry name" value="Zn_clus"/>
    <property type="match status" value="1"/>
</dbReference>
<comment type="caution">
    <text evidence="5">The sequence shown here is derived from an EMBL/GenBank/DDBJ whole genome shotgun (WGS) entry which is preliminary data.</text>
</comment>
<dbReference type="PANTHER" id="PTHR47256:SF3">
    <property type="entry name" value="ZN(II)2CYS6 TRANSCRIPTION FACTOR (EUROFUNG)"/>
    <property type="match status" value="1"/>
</dbReference>
<dbReference type="InterPro" id="IPR036864">
    <property type="entry name" value="Zn2-C6_fun-type_DNA-bd_sf"/>
</dbReference>
<feature type="domain" description="Zn(2)-C6 fungal-type" evidence="4">
    <location>
        <begin position="38"/>
        <end position="69"/>
    </location>
</feature>
<gene>
    <name evidence="5" type="ORF">H072_587</name>
</gene>
<keyword evidence="1" id="KW-0479">Metal-binding</keyword>
<feature type="region of interest" description="Disordered" evidence="3">
    <location>
        <begin position="640"/>
        <end position="660"/>
    </location>
</feature>
<dbReference type="InterPro" id="IPR001138">
    <property type="entry name" value="Zn2Cys6_DnaBD"/>
</dbReference>
<organism evidence="5 6">
    <name type="scientific">Dactylellina haptotyla (strain CBS 200.50)</name>
    <name type="common">Nematode-trapping fungus</name>
    <name type="synonym">Monacrosporium haptotylum</name>
    <dbReference type="NCBI Taxonomy" id="1284197"/>
    <lineage>
        <taxon>Eukaryota</taxon>
        <taxon>Fungi</taxon>
        <taxon>Dikarya</taxon>
        <taxon>Ascomycota</taxon>
        <taxon>Pezizomycotina</taxon>
        <taxon>Orbiliomycetes</taxon>
        <taxon>Orbiliales</taxon>
        <taxon>Orbiliaceae</taxon>
        <taxon>Dactylellina</taxon>
    </lineage>
</organism>
<dbReference type="SUPFAM" id="SSF57701">
    <property type="entry name" value="Zn2/Cys6 DNA-binding domain"/>
    <property type="match status" value="1"/>
</dbReference>
<dbReference type="PANTHER" id="PTHR47256">
    <property type="entry name" value="ZN(II)2CYS6 TRANSCRIPTION FACTOR (EUROFUNG)-RELATED"/>
    <property type="match status" value="1"/>
</dbReference>
<dbReference type="HOGENOM" id="CLU_007003_8_2_1"/>
<dbReference type="GO" id="GO:0008270">
    <property type="term" value="F:zinc ion binding"/>
    <property type="evidence" value="ECO:0007669"/>
    <property type="project" value="InterPro"/>
</dbReference>
<dbReference type="PROSITE" id="PS50048">
    <property type="entry name" value="ZN2_CY6_FUNGAL_2"/>
    <property type="match status" value="1"/>
</dbReference>
<dbReference type="GO" id="GO:0003677">
    <property type="term" value="F:DNA binding"/>
    <property type="evidence" value="ECO:0007669"/>
    <property type="project" value="InterPro"/>
</dbReference>
<evidence type="ECO:0000259" key="4">
    <source>
        <dbReference type="PROSITE" id="PS50048"/>
    </source>
</evidence>